<comment type="caution">
    <text evidence="2">The sequence shown here is derived from an EMBL/GenBank/DDBJ whole genome shotgun (WGS) entry which is preliminary data.</text>
</comment>
<dbReference type="EMBL" id="RBNJ01002119">
    <property type="protein sequence ID" value="RUS32365.1"/>
    <property type="molecule type" value="Genomic_DNA"/>
</dbReference>
<organism evidence="2 3">
    <name type="scientific">Jimgerdemannia flammicorona</name>
    <dbReference type="NCBI Taxonomy" id="994334"/>
    <lineage>
        <taxon>Eukaryota</taxon>
        <taxon>Fungi</taxon>
        <taxon>Fungi incertae sedis</taxon>
        <taxon>Mucoromycota</taxon>
        <taxon>Mucoromycotina</taxon>
        <taxon>Endogonomycetes</taxon>
        <taxon>Endogonales</taxon>
        <taxon>Endogonaceae</taxon>
        <taxon>Jimgerdemannia</taxon>
    </lineage>
</organism>
<sequence length="104" mass="10971">MLGSPPMESATTQHGVYQTEAALLGKMKASSGRDFQHGSVACIKYHEREVRDHGVIGEAEEAQPRHAGGDGLGRATVGARDVGRIGEDRDGDIEDTEVSDPVAA</sequence>
<protein>
    <submittedName>
        <fullName evidence="2">Uncharacterized protein</fullName>
    </submittedName>
</protein>
<dbReference type="AlphaFoldDB" id="A0A433QRG1"/>
<accession>A0A433QRG1</accession>
<dbReference type="Proteomes" id="UP000274822">
    <property type="component" value="Unassembled WGS sequence"/>
</dbReference>
<evidence type="ECO:0000313" key="3">
    <source>
        <dbReference type="Proteomes" id="UP000274822"/>
    </source>
</evidence>
<name>A0A433QRG1_9FUNG</name>
<feature type="compositionally biased region" description="Acidic residues" evidence="1">
    <location>
        <begin position="89"/>
        <end position="98"/>
    </location>
</feature>
<keyword evidence="3" id="KW-1185">Reference proteome</keyword>
<evidence type="ECO:0000256" key="1">
    <source>
        <dbReference type="SAM" id="MobiDB-lite"/>
    </source>
</evidence>
<feature type="region of interest" description="Disordered" evidence="1">
    <location>
        <begin position="56"/>
        <end position="104"/>
    </location>
</feature>
<evidence type="ECO:0000313" key="2">
    <source>
        <dbReference type="EMBL" id="RUS32365.1"/>
    </source>
</evidence>
<reference evidence="2 3" key="1">
    <citation type="journal article" date="2018" name="New Phytol.">
        <title>Phylogenomics of Endogonaceae and evolution of mycorrhizas within Mucoromycota.</title>
        <authorList>
            <person name="Chang Y."/>
            <person name="Desiro A."/>
            <person name="Na H."/>
            <person name="Sandor L."/>
            <person name="Lipzen A."/>
            <person name="Clum A."/>
            <person name="Barry K."/>
            <person name="Grigoriev I.V."/>
            <person name="Martin F.M."/>
            <person name="Stajich J.E."/>
            <person name="Smith M.E."/>
            <person name="Bonito G."/>
            <person name="Spatafora J.W."/>
        </authorList>
    </citation>
    <scope>NUCLEOTIDE SEQUENCE [LARGE SCALE GENOMIC DNA]</scope>
    <source>
        <strain evidence="2 3">AD002</strain>
    </source>
</reference>
<proteinExistence type="predicted"/>
<gene>
    <name evidence="2" type="ORF">BC938DRAFT_475600</name>
</gene>